<dbReference type="KEGG" id="pshq:F3W81_08455"/>
<dbReference type="GO" id="GO:0003677">
    <property type="term" value="F:DNA binding"/>
    <property type="evidence" value="ECO:0007669"/>
    <property type="project" value="UniProtKB-KW"/>
</dbReference>
<dbReference type="SUPFAM" id="SSF53850">
    <property type="entry name" value="Periplasmic binding protein-like II"/>
    <property type="match status" value="1"/>
</dbReference>
<evidence type="ECO:0000259" key="5">
    <source>
        <dbReference type="PROSITE" id="PS50931"/>
    </source>
</evidence>
<keyword evidence="3" id="KW-0238">DNA-binding</keyword>
<evidence type="ECO:0000256" key="2">
    <source>
        <dbReference type="ARBA" id="ARBA00023015"/>
    </source>
</evidence>
<protein>
    <submittedName>
        <fullName evidence="6">LysR family transcriptional regulator</fullName>
    </submittedName>
</protein>
<dbReference type="PANTHER" id="PTHR30537">
    <property type="entry name" value="HTH-TYPE TRANSCRIPTIONAL REGULATOR"/>
    <property type="match status" value="1"/>
</dbReference>
<dbReference type="InterPro" id="IPR000847">
    <property type="entry name" value="LysR_HTH_N"/>
</dbReference>
<dbReference type="Proteomes" id="UP000594118">
    <property type="component" value="Chromosome"/>
</dbReference>
<dbReference type="PROSITE" id="PS50931">
    <property type="entry name" value="HTH_LYSR"/>
    <property type="match status" value="1"/>
</dbReference>
<evidence type="ECO:0000256" key="3">
    <source>
        <dbReference type="ARBA" id="ARBA00023125"/>
    </source>
</evidence>
<feature type="domain" description="HTH lysR-type" evidence="5">
    <location>
        <begin position="6"/>
        <end position="61"/>
    </location>
</feature>
<dbReference type="EMBL" id="CP045201">
    <property type="protein sequence ID" value="QOL83148.1"/>
    <property type="molecule type" value="Genomic_DNA"/>
</dbReference>
<comment type="similarity">
    <text evidence="1">Belongs to the LysR transcriptional regulatory family.</text>
</comment>
<dbReference type="InterPro" id="IPR058163">
    <property type="entry name" value="LysR-type_TF_proteobact-type"/>
</dbReference>
<dbReference type="Gene3D" id="1.10.10.10">
    <property type="entry name" value="Winged helix-like DNA-binding domain superfamily/Winged helix DNA-binding domain"/>
    <property type="match status" value="1"/>
</dbReference>
<evidence type="ECO:0000313" key="7">
    <source>
        <dbReference type="Proteomes" id="UP000594118"/>
    </source>
</evidence>
<organism evidence="6 7">
    <name type="scientific">Pseudooceanicola spongiae</name>
    <dbReference type="NCBI Taxonomy" id="2613965"/>
    <lineage>
        <taxon>Bacteria</taxon>
        <taxon>Pseudomonadati</taxon>
        <taxon>Pseudomonadota</taxon>
        <taxon>Alphaproteobacteria</taxon>
        <taxon>Rhodobacterales</taxon>
        <taxon>Paracoccaceae</taxon>
        <taxon>Pseudooceanicola</taxon>
    </lineage>
</organism>
<dbReference type="Pfam" id="PF00126">
    <property type="entry name" value="HTH_1"/>
    <property type="match status" value="1"/>
</dbReference>
<name>A0A7L9WUF4_9RHOB</name>
<evidence type="ECO:0000256" key="1">
    <source>
        <dbReference type="ARBA" id="ARBA00009437"/>
    </source>
</evidence>
<keyword evidence="4" id="KW-0804">Transcription</keyword>
<dbReference type="InterPro" id="IPR036388">
    <property type="entry name" value="WH-like_DNA-bd_sf"/>
</dbReference>
<dbReference type="Pfam" id="PF03466">
    <property type="entry name" value="LysR_substrate"/>
    <property type="match status" value="1"/>
</dbReference>
<gene>
    <name evidence="6" type="ORF">F3W81_08455</name>
</gene>
<dbReference type="InterPro" id="IPR005119">
    <property type="entry name" value="LysR_subst-bd"/>
</dbReference>
<keyword evidence="2" id="KW-0805">Transcription regulation</keyword>
<sequence length="305" mass="32949">MMDSGLKGLEAVLAIARRGSFRAAALDLGVSTTALSHTIGRLEATLGVRLFNRTTRSVSLSDAGHRFVEQIAPAVAEIRMAMETAQSLRRTPSGLLRINASVQAGREIAPQVMAFLRRFPDMQVDLVTEGRLVDIVAEGFDLGLRPADLVPRDMIALSLGSPQRYAVVASPDWVAANPMPLTPADLPLQDCIRVRLPNGALFPWQFERGGETVQVDAKGRLTLDEALIARTAVLDGAGIGFFIEQDVADDIAAGRMVRLLEDWTPPRPGFSLYYPGRRNPSAGFTAFLSMVREAAARNAKDGGAR</sequence>
<accession>A0A7L9WUF4</accession>
<dbReference type="PANTHER" id="PTHR30537:SF5">
    <property type="entry name" value="HTH-TYPE TRANSCRIPTIONAL ACTIVATOR TTDR-RELATED"/>
    <property type="match status" value="1"/>
</dbReference>
<evidence type="ECO:0000256" key="4">
    <source>
        <dbReference type="ARBA" id="ARBA00023163"/>
    </source>
</evidence>
<keyword evidence="7" id="KW-1185">Reference proteome</keyword>
<reference evidence="6 7" key="1">
    <citation type="submission" date="2019-10" db="EMBL/GenBank/DDBJ databases">
        <title>Pseudopuniceibacterium sp. HQ09 islated from Antarctica.</title>
        <authorList>
            <person name="Liao L."/>
            <person name="Su S."/>
            <person name="Chen B."/>
            <person name="Yu Y."/>
        </authorList>
    </citation>
    <scope>NUCLEOTIDE SEQUENCE [LARGE SCALE GENOMIC DNA]</scope>
    <source>
        <strain evidence="6 7">HQ09</strain>
    </source>
</reference>
<dbReference type="FunFam" id="1.10.10.10:FF:000001">
    <property type="entry name" value="LysR family transcriptional regulator"/>
    <property type="match status" value="1"/>
</dbReference>
<dbReference type="InterPro" id="IPR036390">
    <property type="entry name" value="WH_DNA-bd_sf"/>
</dbReference>
<dbReference type="AlphaFoldDB" id="A0A7L9WUF4"/>
<dbReference type="Gene3D" id="3.40.190.290">
    <property type="match status" value="1"/>
</dbReference>
<evidence type="ECO:0000313" key="6">
    <source>
        <dbReference type="EMBL" id="QOL83148.1"/>
    </source>
</evidence>
<dbReference type="SUPFAM" id="SSF46785">
    <property type="entry name" value="Winged helix' DNA-binding domain"/>
    <property type="match status" value="1"/>
</dbReference>
<dbReference type="GO" id="GO:0003700">
    <property type="term" value="F:DNA-binding transcription factor activity"/>
    <property type="evidence" value="ECO:0007669"/>
    <property type="project" value="InterPro"/>
</dbReference>
<proteinExistence type="inferred from homology"/>